<dbReference type="RefSeq" id="WP_233427767.1">
    <property type="nucleotide sequence ID" value="NZ_AYXG01000153.1"/>
</dbReference>
<dbReference type="PATRIC" id="fig|909613.9.peg.4142"/>
<evidence type="ECO:0000313" key="1">
    <source>
        <dbReference type="EMBL" id="EWC60568.1"/>
    </source>
</evidence>
<dbReference type="InterPro" id="IPR018763">
    <property type="entry name" value="DUF2334"/>
</dbReference>
<reference evidence="1 2" key="1">
    <citation type="journal article" date="2014" name="Genome Announc.">
        <title>Draft Genome Sequence of the Antitrypanosomally Active Sponge-Associated Bacterium Actinokineospora sp. Strain EG49.</title>
        <authorList>
            <person name="Harjes J."/>
            <person name="Ryu T."/>
            <person name="Abdelmohsen U.R."/>
            <person name="Moitinho-Silva L."/>
            <person name="Horn H."/>
            <person name="Ravasi T."/>
            <person name="Hentschel U."/>
        </authorList>
    </citation>
    <scope>NUCLEOTIDE SEQUENCE [LARGE SCALE GENOMIC DNA]</scope>
    <source>
        <strain evidence="1 2">EG49</strain>
    </source>
</reference>
<name>W7IJM9_9PSEU</name>
<organism evidence="1 2">
    <name type="scientific">Actinokineospora spheciospongiae</name>
    <dbReference type="NCBI Taxonomy" id="909613"/>
    <lineage>
        <taxon>Bacteria</taxon>
        <taxon>Bacillati</taxon>
        <taxon>Actinomycetota</taxon>
        <taxon>Actinomycetes</taxon>
        <taxon>Pseudonocardiales</taxon>
        <taxon>Pseudonocardiaceae</taxon>
        <taxon>Actinokineospora</taxon>
    </lineage>
</organism>
<dbReference type="GO" id="GO:0005975">
    <property type="term" value="P:carbohydrate metabolic process"/>
    <property type="evidence" value="ECO:0007669"/>
    <property type="project" value="InterPro"/>
</dbReference>
<dbReference type="STRING" id="909613.UO65_4140"/>
<gene>
    <name evidence="1" type="ORF">UO65_4140</name>
</gene>
<dbReference type="AlphaFoldDB" id="W7IJM9"/>
<dbReference type="Proteomes" id="UP000019277">
    <property type="component" value="Unassembled WGS sequence"/>
</dbReference>
<proteinExistence type="predicted"/>
<dbReference type="InterPro" id="IPR011330">
    <property type="entry name" value="Glyco_hydro/deAcase_b/a-brl"/>
</dbReference>
<dbReference type="Pfam" id="PF10096">
    <property type="entry name" value="DUF2334"/>
    <property type="match status" value="1"/>
</dbReference>
<dbReference type="SUPFAM" id="SSF88713">
    <property type="entry name" value="Glycoside hydrolase/deacetylase"/>
    <property type="match status" value="1"/>
</dbReference>
<accession>W7IJM9</accession>
<dbReference type="Gene3D" id="3.20.20.370">
    <property type="entry name" value="Glycoside hydrolase/deacetylase"/>
    <property type="match status" value="1"/>
</dbReference>
<keyword evidence="2" id="KW-1185">Reference proteome</keyword>
<dbReference type="eggNOG" id="COG3233">
    <property type="taxonomic scope" value="Bacteria"/>
</dbReference>
<protein>
    <submittedName>
        <fullName evidence="1">Putative deacetylase</fullName>
    </submittedName>
</protein>
<evidence type="ECO:0000313" key="2">
    <source>
        <dbReference type="Proteomes" id="UP000019277"/>
    </source>
</evidence>
<sequence length="235" mass="24923">MTARLLVSLSGVDPRTLSSCADLAEALDTRGVPLTLLVAPRLTTPDTLAWIRTRTSDAVLMHGSDHAANPGVVRRGRRPEFAALPAHEAGLRLTAAMAAMERAGLTADGFAGPRWLASPGTRTALRARGFRLCADALAVHDLRTGEAHRAKVQSLGHRDTPGRRESTETLRCFALVLAAARTTRRQATLRLAVAAADLTRPGPRQAVLDAVDVALGNNATPATYAALVAPQPIRR</sequence>
<comment type="caution">
    <text evidence="1">The sequence shown here is derived from an EMBL/GenBank/DDBJ whole genome shotgun (WGS) entry which is preliminary data.</text>
</comment>
<dbReference type="EMBL" id="AYXG01000153">
    <property type="protein sequence ID" value="EWC60568.1"/>
    <property type="molecule type" value="Genomic_DNA"/>
</dbReference>